<feature type="modified residue" description="N6-(pyridoxal phosphate)lysine" evidence="10">
    <location>
        <position position="223"/>
    </location>
</feature>
<dbReference type="InterPro" id="IPR050106">
    <property type="entry name" value="HistidinolP_aminotransfase"/>
</dbReference>
<dbReference type="EMBL" id="DRIE01000030">
    <property type="protein sequence ID" value="HEC56612.1"/>
    <property type="molecule type" value="Genomic_DNA"/>
</dbReference>
<comment type="cofactor">
    <cofactor evidence="1 10">
        <name>pyridoxal 5'-phosphate</name>
        <dbReference type="ChEBI" id="CHEBI:597326"/>
    </cofactor>
</comment>
<evidence type="ECO:0000256" key="6">
    <source>
        <dbReference type="ARBA" id="ARBA00022679"/>
    </source>
</evidence>
<name>A0A1F2P5J9_9EURY</name>
<dbReference type="UniPathway" id="UPA00031">
    <property type="reaction ID" value="UER00012"/>
</dbReference>
<gene>
    <name evidence="10" type="primary">hisC</name>
    <name evidence="12" type="ORF">ENI32_01820</name>
    <name evidence="13" type="ORF">SBU_000507</name>
</gene>
<keyword evidence="14" id="KW-1185">Reference proteome</keyword>
<dbReference type="InterPro" id="IPR004839">
    <property type="entry name" value="Aminotransferase_I/II_large"/>
</dbReference>
<dbReference type="InterPro" id="IPR015421">
    <property type="entry name" value="PyrdxlP-dep_Trfase_major"/>
</dbReference>
<dbReference type="PANTHER" id="PTHR43643">
    <property type="entry name" value="HISTIDINOL-PHOSPHATE AMINOTRANSFERASE 2"/>
    <property type="match status" value="1"/>
</dbReference>
<evidence type="ECO:0000256" key="1">
    <source>
        <dbReference type="ARBA" id="ARBA00001933"/>
    </source>
</evidence>
<protein>
    <recommendedName>
        <fullName evidence="10">Histidinol-phosphate aminotransferase</fullName>
        <ecNumber evidence="10">2.6.1.9</ecNumber>
    </recommendedName>
    <alternativeName>
        <fullName evidence="10">Imidazole acetol-phosphate transaminase</fullName>
    </alternativeName>
</protein>
<evidence type="ECO:0000256" key="9">
    <source>
        <dbReference type="ARBA" id="ARBA00047481"/>
    </source>
</evidence>
<dbReference type="Proteomes" id="UP000185779">
    <property type="component" value="Unassembled WGS sequence"/>
</dbReference>
<evidence type="ECO:0000313" key="12">
    <source>
        <dbReference type="EMBL" id="HEC56612.1"/>
    </source>
</evidence>
<evidence type="ECO:0000256" key="3">
    <source>
        <dbReference type="ARBA" id="ARBA00007970"/>
    </source>
</evidence>
<dbReference type="GO" id="GO:0030170">
    <property type="term" value="F:pyridoxal phosphate binding"/>
    <property type="evidence" value="ECO:0007669"/>
    <property type="project" value="InterPro"/>
</dbReference>
<dbReference type="GO" id="GO:0004400">
    <property type="term" value="F:histidinol-phosphate transaminase activity"/>
    <property type="evidence" value="ECO:0007669"/>
    <property type="project" value="UniProtKB-UniRule"/>
</dbReference>
<dbReference type="Gene3D" id="3.90.1150.10">
    <property type="entry name" value="Aspartate Aminotransferase, domain 1"/>
    <property type="match status" value="1"/>
</dbReference>
<keyword evidence="5 10" id="KW-0028">Amino-acid biosynthesis</keyword>
<evidence type="ECO:0000256" key="7">
    <source>
        <dbReference type="ARBA" id="ARBA00022898"/>
    </source>
</evidence>
<dbReference type="STRING" id="1839936.SBU_000507"/>
<organism evidence="13 14">
    <name type="scientific">Candidatus Syntropharchaeum butanivorans</name>
    <dbReference type="NCBI Taxonomy" id="1839936"/>
    <lineage>
        <taxon>Archaea</taxon>
        <taxon>Methanobacteriati</taxon>
        <taxon>Methanobacteriota</taxon>
        <taxon>Stenosarchaea group</taxon>
        <taxon>Methanomicrobia</taxon>
        <taxon>Methanosarcinales</taxon>
        <taxon>ANME-2 cluster</taxon>
        <taxon>Candidatus Syntropharchaeum</taxon>
    </lineage>
</organism>
<keyword evidence="4 10" id="KW-0032">Aminotransferase</keyword>
<dbReference type="PROSITE" id="PS00599">
    <property type="entry name" value="AA_TRANSFER_CLASS_2"/>
    <property type="match status" value="1"/>
</dbReference>
<evidence type="ECO:0000256" key="8">
    <source>
        <dbReference type="ARBA" id="ARBA00023102"/>
    </source>
</evidence>
<comment type="pathway">
    <text evidence="2 10">Amino-acid biosynthesis; L-histidine biosynthesis; L-histidine from 5-phospho-alpha-D-ribose 1-diphosphate: step 7/9.</text>
</comment>
<evidence type="ECO:0000259" key="11">
    <source>
        <dbReference type="Pfam" id="PF00155"/>
    </source>
</evidence>
<dbReference type="InterPro" id="IPR015424">
    <property type="entry name" value="PyrdxlP-dep_Trfase"/>
</dbReference>
<keyword evidence="7 10" id="KW-0663">Pyridoxal phosphate</keyword>
<comment type="similarity">
    <text evidence="3 10">Belongs to the class-II pyridoxal-phosphate-dependent aminotransferase family. Histidinol-phosphate aminotransferase subfamily.</text>
</comment>
<accession>A0A1F2P5J9</accession>
<dbReference type="Pfam" id="PF00155">
    <property type="entry name" value="Aminotran_1_2"/>
    <property type="match status" value="1"/>
</dbReference>
<dbReference type="EC" id="2.6.1.9" evidence="10"/>
<comment type="catalytic activity">
    <reaction evidence="9 10">
        <text>L-histidinol phosphate + 2-oxoglutarate = 3-(imidazol-4-yl)-2-oxopropyl phosphate + L-glutamate</text>
        <dbReference type="Rhea" id="RHEA:23744"/>
        <dbReference type="ChEBI" id="CHEBI:16810"/>
        <dbReference type="ChEBI" id="CHEBI:29985"/>
        <dbReference type="ChEBI" id="CHEBI:57766"/>
        <dbReference type="ChEBI" id="CHEBI:57980"/>
        <dbReference type="EC" id="2.6.1.9"/>
    </reaction>
</comment>
<keyword evidence="8 10" id="KW-0368">Histidine biosynthesis</keyword>
<dbReference type="SUPFAM" id="SSF53383">
    <property type="entry name" value="PLP-dependent transferases"/>
    <property type="match status" value="1"/>
</dbReference>
<comment type="caution">
    <text evidence="13">The sequence shown here is derived from an EMBL/GenBank/DDBJ whole genome shotgun (WGS) entry which is preliminary data.</text>
</comment>
<dbReference type="InterPro" id="IPR001917">
    <property type="entry name" value="Aminotrans_II_pyridoxalP_BS"/>
</dbReference>
<keyword evidence="6 10" id="KW-0808">Transferase</keyword>
<sequence>MVKVKTSIEEIEQYRPGETVEETAHRVELDVSEIIKLASNENVLGPSPAAVQAIISGVDRVNTYPTVDAIHLRSEILSHLGEGFLIENIVCGNGSDGVIEALVHLFIEDGDEAIIPIPTFSFYELVVRMHGGRPVFLTRDSEFGFSSDEIISKVTDRTKLVFIASPNNPTGNSIDEQTLRDLLESLDAMIILDEAYIEFSSKPSLNRLVLEYDNLAVIHTFSKAYGLAGMRVGYGVIPGWLFPYYTRATPPFAVNTLAEAAAIAALRDEKHLERTKKMVEDGKKFLTTEIPFKVYPGDANFVLVDTSPLTSREVTEALKPMGIIVRDCAGFRGMGDSFIRITIGRREDNRRVVEALRKIKNRVI</sequence>
<dbReference type="Gene3D" id="3.40.640.10">
    <property type="entry name" value="Type I PLP-dependent aspartate aminotransferase-like (Major domain)"/>
    <property type="match status" value="1"/>
</dbReference>
<dbReference type="AlphaFoldDB" id="A0A1F2P5J9"/>
<evidence type="ECO:0000256" key="4">
    <source>
        <dbReference type="ARBA" id="ARBA00022576"/>
    </source>
</evidence>
<evidence type="ECO:0000313" key="13">
    <source>
        <dbReference type="EMBL" id="OFV66540.1"/>
    </source>
</evidence>
<dbReference type="CDD" id="cd00609">
    <property type="entry name" value="AAT_like"/>
    <property type="match status" value="1"/>
</dbReference>
<evidence type="ECO:0000256" key="5">
    <source>
        <dbReference type="ARBA" id="ARBA00022605"/>
    </source>
</evidence>
<dbReference type="PANTHER" id="PTHR43643:SF6">
    <property type="entry name" value="HISTIDINOL-PHOSPHATE AMINOTRANSFERASE"/>
    <property type="match status" value="1"/>
</dbReference>
<dbReference type="InterPro" id="IPR005861">
    <property type="entry name" value="HisP_aminotrans"/>
</dbReference>
<evidence type="ECO:0000313" key="14">
    <source>
        <dbReference type="Proteomes" id="UP000185779"/>
    </source>
</evidence>
<feature type="domain" description="Aminotransferase class I/classII large" evidence="11">
    <location>
        <begin position="33"/>
        <end position="356"/>
    </location>
</feature>
<reference evidence="12" key="2">
    <citation type="journal article" date="2020" name="mSystems">
        <title>Genome- and Community-Level Interaction Insights into Carbon Utilization and Element Cycling Functions of Hydrothermarchaeota in Hydrothermal Sediment.</title>
        <authorList>
            <person name="Zhou Z."/>
            <person name="Liu Y."/>
            <person name="Xu W."/>
            <person name="Pan J."/>
            <person name="Luo Z.H."/>
            <person name="Li M."/>
        </authorList>
    </citation>
    <scope>NUCLEOTIDE SEQUENCE [LARGE SCALE GENOMIC DNA]</scope>
    <source>
        <strain evidence="12">HyVt-386</strain>
    </source>
</reference>
<dbReference type="EMBL" id="LYOR01000002">
    <property type="protein sequence ID" value="OFV66540.1"/>
    <property type="molecule type" value="Genomic_DNA"/>
</dbReference>
<dbReference type="HAMAP" id="MF_01023">
    <property type="entry name" value="HisC_aminotrans_2"/>
    <property type="match status" value="1"/>
</dbReference>
<reference evidence="13 14" key="1">
    <citation type="submission" date="2016-05" db="EMBL/GenBank/DDBJ databases">
        <title>Microbial consortia oxidize butane by reversing methanogenesis.</title>
        <authorList>
            <person name="Laso-Perez R."/>
            <person name="Richter M."/>
            <person name="Wegener G."/>
            <person name="Musat F."/>
        </authorList>
    </citation>
    <scope>NUCLEOTIDE SEQUENCE [LARGE SCALE GENOMIC DNA]</scope>
    <source>
        <strain evidence="13">BOX1</strain>
    </source>
</reference>
<dbReference type="Proteomes" id="UP000885936">
    <property type="component" value="Unassembled WGS sequence"/>
</dbReference>
<dbReference type="GO" id="GO:0000105">
    <property type="term" value="P:L-histidine biosynthetic process"/>
    <property type="evidence" value="ECO:0007669"/>
    <property type="project" value="UniProtKB-UniRule"/>
</dbReference>
<dbReference type="InterPro" id="IPR015422">
    <property type="entry name" value="PyrdxlP-dep_Trfase_small"/>
</dbReference>
<evidence type="ECO:0000256" key="2">
    <source>
        <dbReference type="ARBA" id="ARBA00005011"/>
    </source>
</evidence>
<proteinExistence type="inferred from homology"/>
<evidence type="ECO:0000256" key="10">
    <source>
        <dbReference type="HAMAP-Rule" id="MF_01023"/>
    </source>
</evidence>
<dbReference type="NCBIfam" id="TIGR01141">
    <property type="entry name" value="hisC"/>
    <property type="match status" value="1"/>
</dbReference>